<feature type="transmembrane region" description="Helical" evidence="1">
    <location>
        <begin position="46"/>
        <end position="65"/>
    </location>
</feature>
<keyword evidence="1" id="KW-1133">Transmembrane helix</keyword>
<keyword evidence="4" id="KW-1185">Reference proteome</keyword>
<feature type="transmembrane region" description="Helical" evidence="1">
    <location>
        <begin position="101"/>
        <end position="119"/>
    </location>
</feature>
<name>A0A810L7W2_9ACTN</name>
<evidence type="ECO:0000259" key="2">
    <source>
        <dbReference type="Pfam" id="PF03372"/>
    </source>
</evidence>
<dbReference type="SUPFAM" id="SSF56219">
    <property type="entry name" value="DNase I-like"/>
    <property type="match status" value="1"/>
</dbReference>
<dbReference type="Gene3D" id="3.60.10.10">
    <property type="entry name" value="Endonuclease/exonuclease/phosphatase"/>
    <property type="match status" value="1"/>
</dbReference>
<organism evidence="3 4">
    <name type="scientific">Actinocatenispora sera</name>
    <dbReference type="NCBI Taxonomy" id="390989"/>
    <lineage>
        <taxon>Bacteria</taxon>
        <taxon>Bacillati</taxon>
        <taxon>Actinomycetota</taxon>
        <taxon>Actinomycetes</taxon>
        <taxon>Micromonosporales</taxon>
        <taxon>Micromonosporaceae</taxon>
        <taxon>Actinocatenispora</taxon>
    </lineage>
</organism>
<sequence length="348" mass="37197">MPSVAESSAEPNTERIARCHRHGPLEPCRRRLTGWGDAVRVVRGGLWLLTLVVLAWAAVRVAGVLPPWPGVAVLALTPWSVLAAAVTCVLALLARAVWGGLVAAVAMLALVAMVFPRVWGSGEERAGHQLRVMTVNLRLGEADAADVVRQVDAGRVDVLALQEYTAAAQQRLARAGLDRRLPHHVTDPEPYAAGSALYSRFPLSGERTPTGIGGFVQASATVTLPGGDRIALRSVHPCSPYTADHQSCWSRGIAAEPAATPHGVRRVLLGDFNATLDHPPLRRLIGTGYRDAADVTGSGLRPTWPDDPFPAVTLDHVLADRRLAVHAYQVRRVAGTDHRAVLATLIVT</sequence>
<gene>
    <name evidence="3" type="ORF">Asera_54350</name>
</gene>
<dbReference type="InterPro" id="IPR036691">
    <property type="entry name" value="Endo/exonu/phosph_ase_sf"/>
</dbReference>
<proteinExistence type="predicted"/>
<reference evidence="3" key="1">
    <citation type="submission" date="2020-08" db="EMBL/GenBank/DDBJ databases">
        <title>Whole genome shotgun sequence of Actinocatenispora sera NBRC 101916.</title>
        <authorList>
            <person name="Komaki H."/>
            <person name="Tamura T."/>
        </authorList>
    </citation>
    <scope>NUCLEOTIDE SEQUENCE</scope>
    <source>
        <strain evidence="3">NBRC 101916</strain>
    </source>
</reference>
<evidence type="ECO:0000313" key="4">
    <source>
        <dbReference type="Proteomes" id="UP000680750"/>
    </source>
</evidence>
<feature type="transmembrane region" description="Helical" evidence="1">
    <location>
        <begin position="71"/>
        <end position="94"/>
    </location>
</feature>
<dbReference type="GO" id="GO:0004519">
    <property type="term" value="F:endonuclease activity"/>
    <property type="evidence" value="ECO:0007669"/>
    <property type="project" value="UniProtKB-KW"/>
</dbReference>
<dbReference type="Pfam" id="PF03372">
    <property type="entry name" value="Exo_endo_phos"/>
    <property type="match status" value="1"/>
</dbReference>
<protein>
    <submittedName>
        <fullName evidence="3">Endonuclease</fullName>
    </submittedName>
</protein>
<keyword evidence="1" id="KW-0812">Transmembrane</keyword>
<keyword evidence="1" id="KW-0472">Membrane</keyword>
<keyword evidence="3" id="KW-0540">Nuclease</keyword>
<dbReference type="AlphaFoldDB" id="A0A810L7W2"/>
<dbReference type="KEGG" id="aser:Asera_54350"/>
<keyword evidence="3" id="KW-0255">Endonuclease</keyword>
<dbReference type="InterPro" id="IPR005135">
    <property type="entry name" value="Endo/exonuclease/phosphatase"/>
</dbReference>
<dbReference type="EMBL" id="AP023354">
    <property type="protein sequence ID" value="BCJ31327.1"/>
    <property type="molecule type" value="Genomic_DNA"/>
</dbReference>
<dbReference type="Proteomes" id="UP000680750">
    <property type="component" value="Chromosome"/>
</dbReference>
<accession>A0A810L7W2</accession>
<feature type="domain" description="Endonuclease/exonuclease/phosphatase" evidence="2">
    <location>
        <begin position="133"/>
        <end position="338"/>
    </location>
</feature>
<evidence type="ECO:0000313" key="3">
    <source>
        <dbReference type="EMBL" id="BCJ31327.1"/>
    </source>
</evidence>
<evidence type="ECO:0000256" key="1">
    <source>
        <dbReference type="SAM" id="Phobius"/>
    </source>
</evidence>
<keyword evidence="3" id="KW-0378">Hydrolase</keyword>